<dbReference type="EMBL" id="MDYQ01000304">
    <property type="protein sequence ID" value="PRP76724.1"/>
    <property type="molecule type" value="Genomic_DNA"/>
</dbReference>
<feature type="region of interest" description="Disordered" evidence="1">
    <location>
        <begin position="81"/>
        <end position="101"/>
    </location>
</feature>
<evidence type="ECO:0000313" key="3">
    <source>
        <dbReference type="Proteomes" id="UP000241769"/>
    </source>
</evidence>
<feature type="region of interest" description="Disordered" evidence="1">
    <location>
        <begin position="147"/>
        <end position="174"/>
    </location>
</feature>
<feature type="compositionally biased region" description="Polar residues" evidence="1">
    <location>
        <begin position="163"/>
        <end position="174"/>
    </location>
</feature>
<name>A0A2P6MYE1_9EUKA</name>
<dbReference type="InParanoid" id="A0A2P6MYE1"/>
<evidence type="ECO:0000256" key="1">
    <source>
        <dbReference type="SAM" id="MobiDB-lite"/>
    </source>
</evidence>
<sequence length="343" mass="38534">KMNSWNLVLIECASLRGAPNCNIRTRAVVTKEASIAQKPSKSPSVAPHPSQTDDNSTSHVNTDTVLRSASVAPIASAGKSGWDHPSFHLNTNTPANTGPFSNTRKALQRAAANNRMLKLTSIIATHFGTIAYGGTFAREKHENYFLPRPAQTSAEIQRDTISDTDGSDTQNRVSEGNLSHLQLRLLSTTTRVTLHLRHDCRMFDAHLWLPWDFNSSSQHTTSKNTQKDSRSQEYFIQELQRLRLVPPFYEEPVIVSAGERICSSDKEVLHRSRLISNTTHLHENPPETESPAQTSTRRPPTLCRQTFTPDTNSEITHLRARGKKLSPRRRLRARQRRHRGDAV</sequence>
<feature type="compositionally biased region" description="Polar residues" evidence="1">
    <location>
        <begin position="88"/>
        <end position="101"/>
    </location>
</feature>
<dbReference type="AlphaFoldDB" id="A0A2P6MYE1"/>
<protein>
    <submittedName>
        <fullName evidence="2">Uncharacterized protein</fullName>
    </submittedName>
</protein>
<feature type="non-terminal residue" evidence="2">
    <location>
        <position position="1"/>
    </location>
</feature>
<organism evidence="2 3">
    <name type="scientific">Planoprotostelium fungivorum</name>
    <dbReference type="NCBI Taxonomy" id="1890364"/>
    <lineage>
        <taxon>Eukaryota</taxon>
        <taxon>Amoebozoa</taxon>
        <taxon>Evosea</taxon>
        <taxon>Variosea</taxon>
        <taxon>Cavosteliida</taxon>
        <taxon>Cavosteliaceae</taxon>
        <taxon>Planoprotostelium</taxon>
    </lineage>
</organism>
<evidence type="ECO:0000313" key="2">
    <source>
        <dbReference type="EMBL" id="PRP76724.1"/>
    </source>
</evidence>
<feature type="region of interest" description="Disordered" evidence="1">
    <location>
        <begin position="276"/>
        <end position="343"/>
    </location>
</feature>
<reference evidence="2 3" key="1">
    <citation type="journal article" date="2018" name="Genome Biol. Evol.">
        <title>Multiple Roots of Fruiting Body Formation in Amoebozoa.</title>
        <authorList>
            <person name="Hillmann F."/>
            <person name="Forbes G."/>
            <person name="Novohradska S."/>
            <person name="Ferling I."/>
            <person name="Riege K."/>
            <person name="Groth M."/>
            <person name="Westermann M."/>
            <person name="Marz M."/>
            <person name="Spaller T."/>
            <person name="Winckler T."/>
            <person name="Schaap P."/>
            <person name="Glockner G."/>
        </authorList>
    </citation>
    <scope>NUCLEOTIDE SEQUENCE [LARGE SCALE GENOMIC DNA]</scope>
    <source>
        <strain evidence="2 3">Jena</strain>
    </source>
</reference>
<feature type="compositionally biased region" description="Basic residues" evidence="1">
    <location>
        <begin position="318"/>
        <end position="343"/>
    </location>
</feature>
<gene>
    <name evidence="2" type="ORF">PROFUN_11727</name>
</gene>
<comment type="caution">
    <text evidence="2">The sequence shown here is derived from an EMBL/GenBank/DDBJ whole genome shotgun (WGS) entry which is preliminary data.</text>
</comment>
<feature type="compositionally biased region" description="Polar residues" evidence="1">
    <location>
        <begin position="290"/>
        <end position="315"/>
    </location>
</feature>
<dbReference type="Proteomes" id="UP000241769">
    <property type="component" value="Unassembled WGS sequence"/>
</dbReference>
<accession>A0A2P6MYE1</accession>
<feature type="compositionally biased region" description="Polar residues" evidence="1">
    <location>
        <begin position="37"/>
        <end position="60"/>
    </location>
</feature>
<proteinExistence type="predicted"/>
<keyword evidence="3" id="KW-1185">Reference proteome</keyword>
<feature type="region of interest" description="Disordered" evidence="1">
    <location>
        <begin position="32"/>
        <end position="60"/>
    </location>
</feature>